<dbReference type="InterPro" id="IPR002347">
    <property type="entry name" value="SDR_fam"/>
</dbReference>
<dbReference type="GO" id="GO:0016491">
    <property type="term" value="F:oxidoreductase activity"/>
    <property type="evidence" value="ECO:0007669"/>
    <property type="project" value="UniProtKB-KW"/>
</dbReference>
<keyword evidence="2" id="KW-0560">Oxidoreductase</keyword>
<dbReference type="OrthoDB" id="191139at2759"/>
<proteinExistence type="inferred from homology"/>
<name>A0A194WVM7_MOLSC</name>
<dbReference type="GeneID" id="28820770"/>
<dbReference type="SUPFAM" id="SSF51735">
    <property type="entry name" value="NAD(P)-binding Rossmann-fold domains"/>
    <property type="match status" value="1"/>
</dbReference>
<dbReference type="Gene3D" id="3.40.50.720">
    <property type="entry name" value="NAD(P)-binding Rossmann-like Domain"/>
    <property type="match status" value="1"/>
</dbReference>
<evidence type="ECO:0000256" key="1">
    <source>
        <dbReference type="ARBA" id="ARBA00006484"/>
    </source>
</evidence>
<evidence type="ECO:0000313" key="3">
    <source>
        <dbReference type="EMBL" id="KUJ12026.1"/>
    </source>
</evidence>
<dbReference type="PRINTS" id="PR00081">
    <property type="entry name" value="GDHRDH"/>
</dbReference>
<dbReference type="InParanoid" id="A0A194WVM7"/>
<dbReference type="PANTHER" id="PTHR24320">
    <property type="entry name" value="RETINOL DEHYDROGENASE"/>
    <property type="match status" value="1"/>
</dbReference>
<dbReference type="Proteomes" id="UP000070700">
    <property type="component" value="Unassembled WGS sequence"/>
</dbReference>
<dbReference type="AlphaFoldDB" id="A0A194WVM7"/>
<gene>
    <name evidence="3" type="ORF">LY89DRAFT_624362</name>
</gene>
<organism evidence="3 4">
    <name type="scientific">Mollisia scopiformis</name>
    <name type="common">Conifer needle endophyte fungus</name>
    <name type="synonym">Phialocephala scopiformis</name>
    <dbReference type="NCBI Taxonomy" id="149040"/>
    <lineage>
        <taxon>Eukaryota</taxon>
        <taxon>Fungi</taxon>
        <taxon>Dikarya</taxon>
        <taxon>Ascomycota</taxon>
        <taxon>Pezizomycotina</taxon>
        <taxon>Leotiomycetes</taxon>
        <taxon>Helotiales</taxon>
        <taxon>Mollisiaceae</taxon>
        <taxon>Mollisia</taxon>
    </lineage>
</organism>
<dbReference type="InterPro" id="IPR036291">
    <property type="entry name" value="NAD(P)-bd_dom_sf"/>
</dbReference>
<dbReference type="Pfam" id="PF00106">
    <property type="entry name" value="adh_short"/>
    <property type="match status" value="1"/>
</dbReference>
<dbReference type="PANTHER" id="PTHR24320:SF154">
    <property type="entry name" value="OXIDOREDUCTASE, SHORT-CHAIN DEHYDROGENASE_REDUCTASE FAMILY (AFU_ORTHOLOGUE AFUA_2G04560)"/>
    <property type="match status" value="1"/>
</dbReference>
<sequence length="311" mass="33960">MSTSARNTFDPSLDIPDIPGKVVLITGGNAGIGRATCLALARHHPACIYILARNQQTSEATIAEAQKLAPNTTISFIECDLASLASIQQAAKHVTAATQRLDLVFCNAGILGAPPGLTKDGYEVHFGVNHLGHALLLKLLMPNLLATAVLPSDVRVVTTSSDGYRFHASEGIVFKGLRSTQENLNFMGRLGGWLRYFQSKLANIVYTVELAHRYPAIKFVAVHPGIVDTPLTPNWIKSTAIMRQLMAGGDLRTPDQGSWNQLWAATSQQVSSAQYYEPVGIVGKRTKKSKDPKLAQELWDWTETQLKEWSI</sequence>
<dbReference type="FunCoup" id="A0A194WVM7">
    <property type="interactions" value="292"/>
</dbReference>
<evidence type="ECO:0000313" key="4">
    <source>
        <dbReference type="Proteomes" id="UP000070700"/>
    </source>
</evidence>
<protein>
    <submittedName>
        <fullName evidence="3">Dehydrogenase with different specificitie</fullName>
    </submittedName>
</protein>
<dbReference type="STRING" id="149040.A0A194WVM7"/>
<keyword evidence="4" id="KW-1185">Reference proteome</keyword>
<comment type="similarity">
    <text evidence="1">Belongs to the short-chain dehydrogenases/reductases (SDR) family.</text>
</comment>
<accession>A0A194WVM7</accession>
<dbReference type="EMBL" id="KQ947425">
    <property type="protein sequence ID" value="KUJ12026.1"/>
    <property type="molecule type" value="Genomic_DNA"/>
</dbReference>
<dbReference type="RefSeq" id="XP_018066381.1">
    <property type="nucleotide sequence ID" value="XM_018211044.1"/>
</dbReference>
<dbReference type="KEGG" id="psco:LY89DRAFT_624362"/>
<reference evidence="3 4" key="1">
    <citation type="submission" date="2015-10" db="EMBL/GenBank/DDBJ databases">
        <title>Full genome of DAOMC 229536 Phialocephala scopiformis, a fungal endophyte of spruce producing the potent anti-insectan compound rugulosin.</title>
        <authorList>
            <consortium name="DOE Joint Genome Institute"/>
            <person name="Walker A.K."/>
            <person name="Frasz S.L."/>
            <person name="Seifert K.A."/>
            <person name="Miller J.D."/>
            <person name="Mondo S.J."/>
            <person name="Labutti K."/>
            <person name="Lipzen A."/>
            <person name="Dockter R."/>
            <person name="Kennedy M."/>
            <person name="Grigoriev I.V."/>
            <person name="Spatafora J.W."/>
        </authorList>
    </citation>
    <scope>NUCLEOTIDE SEQUENCE [LARGE SCALE GENOMIC DNA]</scope>
    <source>
        <strain evidence="3 4">CBS 120377</strain>
    </source>
</reference>
<evidence type="ECO:0000256" key="2">
    <source>
        <dbReference type="ARBA" id="ARBA00023002"/>
    </source>
</evidence>